<sequence length="170" mass="19384">MAIKKDDTSAGTKMYNPKKSIQRARGSKAGRPTWRIKVTEEEYVWATKMDRVTIIRKGLPYESIEVISQRAGLPIRHVLSLFGIPQTTYNKKKRDKDLLSGRDSEVVLVLTELLDFGLEVFNNEAEKFQRWLKKPNISLGSATPENLFDSLTGIQEVRNSLNRLEYGNLA</sequence>
<keyword evidence="4" id="KW-1185">Reference proteome</keyword>
<dbReference type="NCBIfam" id="TIGR02293">
    <property type="entry name" value="TAS_TIGR02293"/>
    <property type="match status" value="1"/>
</dbReference>
<dbReference type="STRING" id="865937.Gilli_1096"/>
<dbReference type="Pfam" id="PF09722">
    <property type="entry name" value="Xre_MbcA_ParS_C"/>
    <property type="match status" value="1"/>
</dbReference>
<organism evidence="3 4">
    <name type="scientific">Gillisia limnaea (strain DSM 15749 / LMG 21470 / R-8282)</name>
    <dbReference type="NCBI Taxonomy" id="865937"/>
    <lineage>
        <taxon>Bacteria</taxon>
        <taxon>Pseudomonadati</taxon>
        <taxon>Bacteroidota</taxon>
        <taxon>Flavobacteriia</taxon>
        <taxon>Flavobacteriales</taxon>
        <taxon>Flavobacteriaceae</taxon>
        <taxon>Gillisia</taxon>
    </lineage>
</organism>
<evidence type="ECO:0000259" key="1">
    <source>
        <dbReference type="Pfam" id="PF09722"/>
    </source>
</evidence>
<gene>
    <name evidence="3" type="ORF">Gilli_1096</name>
</gene>
<evidence type="ECO:0000313" key="4">
    <source>
        <dbReference type="Proteomes" id="UP000003844"/>
    </source>
</evidence>
<accession>H2BVA5</accession>
<dbReference type="InterPro" id="IPR046847">
    <property type="entry name" value="Xre-like_HTH"/>
</dbReference>
<evidence type="ECO:0000313" key="3">
    <source>
        <dbReference type="EMBL" id="EHQ01770.1"/>
    </source>
</evidence>
<dbReference type="Proteomes" id="UP000003844">
    <property type="component" value="Unassembled WGS sequence"/>
</dbReference>
<dbReference type="RefSeq" id="WP_006988092.1">
    <property type="nucleotide sequence ID" value="NZ_JH594606.1"/>
</dbReference>
<feature type="domain" description="Antitoxin Xre/MbcA/ParS-like toxin-binding" evidence="1">
    <location>
        <begin position="119"/>
        <end position="167"/>
    </location>
</feature>
<dbReference type="eggNOG" id="COG5642">
    <property type="taxonomic scope" value="Bacteria"/>
</dbReference>
<proteinExistence type="predicted"/>
<reference evidence="4" key="1">
    <citation type="journal article" date="2012" name="Stand. Genomic Sci.">
        <title>Genome sequence of the Antarctic rhodopsins-containing flavobacterium Gillisia limnaea type strain (R-8282(T)).</title>
        <authorList>
            <person name="Riedel T."/>
            <person name="Held B."/>
            <person name="Nolan M."/>
            <person name="Lucas S."/>
            <person name="Lapidus A."/>
            <person name="Tice H."/>
            <person name="Del Rio T.G."/>
            <person name="Cheng J.F."/>
            <person name="Han C."/>
            <person name="Tapia R."/>
            <person name="Goodwin L.A."/>
            <person name="Pitluck S."/>
            <person name="Liolios K."/>
            <person name="Mavromatis K."/>
            <person name="Pagani I."/>
            <person name="Ivanova N."/>
            <person name="Mikhailova N."/>
            <person name="Pati A."/>
            <person name="Chen A."/>
            <person name="Palaniappan K."/>
            <person name="Land M."/>
            <person name="Rohde M."/>
            <person name="Tindall B.J."/>
            <person name="Detter J.C."/>
            <person name="Goker M."/>
            <person name="Bristow J."/>
            <person name="Eisen J.A."/>
            <person name="Markowitz V."/>
            <person name="Hugenholtz P."/>
            <person name="Kyrpides N.C."/>
            <person name="Klenk H.P."/>
            <person name="Woyke T."/>
        </authorList>
    </citation>
    <scope>NUCLEOTIDE SEQUENCE [LARGE SCALE GENOMIC DNA]</scope>
    <source>
        <strain evidence="4">DSM 15749 / LMG 21470 / R-8282</strain>
    </source>
</reference>
<protein>
    <submittedName>
        <fullName evidence="3">Uncharacterized protein</fullName>
    </submittedName>
</protein>
<dbReference type="InterPro" id="IPR011979">
    <property type="entry name" value="Antitox_Xre"/>
</dbReference>
<dbReference type="AlphaFoldDB" id="H2BVA5"/>
<dbReference type="InterPro" id="IPR024467">
    <property type="entry name" value="Xre/MbcA/ParS-like_toxin-bd"/>
</dbReference>
<name>H2BVA5_GILLR</name>
<dbReference type="GO" id="GO:0003677">
    <property type="term" value="F:DNA binding"/>
    <property type="evidence" value="ECO:0007669"/>
    <property type="project" value="InterPro"/>
</dbReference>
<feature type="domain" description="Antitoxin Xre-like helix-turn-helix" evidence="2">
    <location>
        <begin position="50"/>
        <end position="105"/>
    </location>
</feature>
<dbReference type="OrthoDB" id="5770459at2"/>
<dbReference type="EMBL" id="JH594606">
    <property type="protein sequence ID" value="EHQ01770.1"/>
    <property type="molecule type" value="Genomic_DNA"/>
</dbReference>
<dbReference type="Pfam" id="PF20432">
    <property type="entry name" value="Xre-like-HTH"/>
    <property type="match status" value="1"/>
</dbReference>
<dbReference type="HOGENOM" id="CLU_1568522_0_0_10"/>
<evidence type="ECO:0000259" key="2">
    <source>
        <dbReference type="Pfam" id="PF20432"/>
    </source>
</evidence>